<evidence type="ECO:0000313" key="8">
    <source>
        <dbReference type="EMBL" id="MCH94804.1"/>
    </source>
</evidence>
<feature type="domain" description="Response regulatory" evidence="7">
    <location>
        <begin position="1"/>
        <end position="90"/>
    </location>
</feature>
<reference evidence="8 9" key="1">
    <citation type="journal article" date="2018" name="Front. Plant Sci.">
        <title>Red Clover (Trifolium pratense) and Zigzag Clover (T. medium) - A Picture of Genomic Similarities and Differences.</title>
        <authorList>
            <person name="Dluhosova J."/>
            <person name="Istvanek J."/>
            <person name="Nedelnik J."/>
            <person name="Repkova J."/>
        </authorList>
    </citation>
    <scope>NUCLEOTIDE SEQUENCE [LARGE SCALE GENOMIC DNA]</scope>
    <source>
        <strain evidence="9">cv. 10/8</strain>
        <tissue evidence="8">Leaf</tissue>
    </source>
</reference>
<sequence length="219" mass="24706">ATATLASEALSVIGEKKNEINLVLVEAQLPDMEIYEFVTKMKSSNISSFIITAYDDDIPSISQALRTGAKWCFRKPVRISDLQQLWRFAVWNRFEPTISEEVFDYRWPLSEVVTNGLEYQPSLNTGEQSVESVNGKAQESFDNKDTIVLLKTRRRTWTDDLHRKFLDAVQTAGINAPPKTIFELMDVEGLKKGTVSNYLKADLGQLVCEAPTIGDLLLQ</sequence>
<keyword evidence="3" id="KW-0805">Transcription regulation</keyword>
<dbReference type="InterPro" id="IPR006447">
    <property type="entry name" value="Myb_dom_plants"/>
</dbReference>
<proteinExistence type="predicted"/>
<feature type="non-terminal residue" evidence="8">
    <location>
        <position position="1"/>
    </location>
</feature>
<dbReference type="InterPro" id="IPR001789">
    <property type="entry name" value="Sig_transdc_resp-reg_receiver"/>
</dbReference>
<evidence type="ECO:0000256" key="5">
    <source>
        <dbReference type="ARBA" id="ARBA00023242"/>
    </source>
</evidence>
<dbReference type="PANTHER" id="PTHR43874">
    <property type="entry name" value="TWO-COMPONENT RESPONSE REGULATOR"/>
    <property type="match status" value="1"/>
</dbReference>
<keyword evidence="2" id="KW-0902">Two-component regulatory system</keyword>
<dbReference type="InterPro" id="IPR009057">
    <property type="entry name" value="Homeodomain-like_sf"/>
</dbReference>
<name>A0A392N8J6_9FABA</name>
<dbReference type="GO" id="GO:0005634">
    <property type="term" value="C:nucleus"/>
    <property type="evidence" value="ECO:0007669"/>
    <property type="project" value="UniProtKB-SubCell"/>
</dbReference>
<dbReference type="InterPro" id="IPR045279">
    <property type="entry name" value="ARR-like"/>
</dbReference>
<evidence type="ECO:0000256" key="4">
    <source>
        <dbReference type="ARBA" id="ARBA00023163"/>
    </source>
</evidence>
<keyword evidence="4" id="KW-0804">Transcription</keyword>
<evidence type="ECO:0000256" key="6">
    <source>
        <dbReference type="PROSITE-ProRule" id="PRU00169"/>
    </source>
</evidence>
<evidence type="ECO:0000256" key="1">
    <source>
        <dbReference type="ARBA" id="ARBA00004123"/>
    </source>
</evidence>
<dbReference type="EMBL" id="LXQA010028209">
    <property type="protein sequence ID" value="MCH94804.1"/>
    <property type="molecule type" value="Genomic_DNA"/>
</dbReference>
<dbReference type="InterPro" id="IPR011006">
    <property type="entry name" value="CheY-like_superfamily"/>
</dbReference>
<dbReference type="PROSITE" id="PS50110">
    <property type="entry name" value="RESPONSE_REGULATORY"/>
    <property type="match status" value="1"/>
</dbReference>
<dbReference type="Gene3D" id="3.40.50.2300">
    <property type="match status" value="1"/>
</dbReference>
<accession>A0A392N8J6</accession>
<evidence type="ECO:0000313" key="9">
    <source>
        <dbReference type="Proteomes" id="UP000265520"/>
    </source>
</evidence>
<dbReference type="PANTHER" id="PTHR43874:SF58">
    <property type="entry name" value="TWO-COMPONENT RESPONSE REGULATOR-LIKE APRR8-RELATED"/>
    <property type="match status" value="1"/>
</dbReference>
<evidence type="ECO:0000256" key="2">
    <source>
        <dbReference type="ARBA" id="ARBA00023012"/>
    </source>
</evidence>
<dbReference type="SUPFAM" id="SSF52172">
    <property type="entry name" value="CheY-like"/>
    <property type="match status" value="1"/>
</dbReference>
<dbReference type="AlphaFoldDB" id="A0A392N8J6"/>
<comment type="caution">
    <text evidence="6">Lacks conserved residue(s) required for the propagation of feature annotation.</text>
</comment>
<protein>
    <submittedName>
        <fullName evidence="8">Two-component response regulator ARR2-like</fullName>
    </submittedName>
</protein>
<dbReference type="NCBIfam" id="TIGR01557">
    <property type="entry name" value="myb_SHAQKYF"/>
    <property type="match status" value="1"/>
</dbReference>
<evidence type="ECO:0000256" key="3">
    <source>
        <dbReference type="ARBA" id="ARBA00023015"/>
    </source>
</evidence>
<comment type="caution">
    <text evidence="8">The sequence shown here is derived from an EMBL/GenBank/DDBJ whole genome shotgun (WGS) entry which is preliminary data.</text>
</comment>
<dbReference type="GO" id="GO:0000160">
    <property type="term" value="P:phosphorelay signal transduction system"/>
    <property type="evidence" value="ECO:0007669"/>
    <property type="project" value="UniProtKB-KW"/>
</dbReference>
<comment type="subcellular location">
    <subcellularLocation>
        <location evidence="1">Nucleus</location>
    </subcellularLocation>
</comment>
<keyword evidence="9" id="KW-1185">Reference proteome</keyword>
<evidence type="ECO:0000259" key="7">
    <source>
        <dbReference type="PROSITE" id="PS50110"/>
    </source>
</evidence>
<dbReference type="Proteomes" id="UP000265520">
    <property type="component" value="Unassembled WGS sequence"/>
</dbReference>
<dbReference type="Gene3D" id="1.10.10.60">
    <property type="entry name" value="Homeodomain-like"/>
    <property type="match status" value="1"/>
</dbReference>
<dbReference type="GO" id="GO:0009736">
    <property type="term" value="P:cytokinin-activated signaling pathway"/>
    <property type="evidence" value="ECO:0007669"/>
    <property type="project" value="InterPro"/>
</dbReference>
<dbReference type="SUPFAM" id="SSF46689">
    <property type="entry name" value="Homeodomain-like"/>
    <property type="match status" value="1"/>
</dbReference>
<keyword evidence="5" id="KW-0539">Nucleus</keyword>
<dbReference type="GO" id="GO:0003677">
    <property type="term" value="F:DNA binding"/>
    <property type="evidence" value="ECO:0007669"/>
    <property type="project" value="InterPro"/>
</dbReference>
<organism evidence="8 9">
    <name type="scientific">Trifolium medium</name>
    <dbReference type="NCBI Taxonomy" id="97028"/>
    <lineage>
        <taxon>Eukaryota</taxon>
        <taxon>Viridiplantae</taxon>
        <taxon>Streptophyta</taxon>
        <taxon>Embryophyta</taxon>
        <taxon>Tracheophyta</taxon>
        <taxon>Spermatophyta</taxon>
        <taxon>Magnoliopsida</taxon>
        <taxon>eudicotyledons</taxon>
        <taxon>Gunneridae</taxon>
        <taxon>Pentapetalae</taxon>
        <taxon>rosids</taxon>
        <taxon>fabids</taxon>
        <taxon>Fabales</taxon>
        <taxon>Fabaceae</taxon>
        <taxon>Papilionoideae</taxon>
        <taxon>50 kb inversion clade</taxon>
        <taxon>NPAAA clade</taxon>
        <taxon>Hologalegina</taxon>
        <taxon>IRL clade</taxon>
        <taxon>Trifolieae</taxon>
        <taxon>Trifolium</taxon>
    </lineage>
</organism>